<feature type="domain" description="Histidine kinase" evidence="8">
    <location>
        <begin position="222"/>
        <end position="443"/>
    </location>
</feature>
<proteinExistence type="predicted"/>
<dbReference type="Gene3D" id="3.30.565.10">
    <property type="entry name" value="Histidine kinase-like ATPase, C-terminal domain"/>
    <property type="match status" value="1"/>
</dbReference>
<keyword evidence="4" id="KW-0808">Transferase</keyword>
<protein>
    <recommendedName>
        <fullName evidence="2">histidine kinase</fullName>
        <ecNumber evidence="2">2.7.13.3</ecNumber>
    </recommendedName>
</protein>
<dbReference type="CDD" id="cd00082">
    <property type="entry name" value="HisKA"/>
    <property type="match status" value="1"/>
</dbReference>
<sequence>MHSQLADGERARLERELEYYRREYDEIGARLLRLQEEQSRIAREARRSKIVAKLVREAYRLIGHDVEPHAIGRLILATIADTAVCDCAVFLRIEPSRPNCFVVEHTFGTVRSSSMLLAAPPDFLFTSARQSVAPQSAGMTELLAAPYVLWAYDQSHGRALLLGNRIESNIHRAFEAGDRELVEVALGVYIDVLMRKVAEAALRQAKLAAEHANTVRAQFLATLSHEFRSPLEAVIGFSELLAHDGGQAPSAAQRSEYVHQILDSGRRLLALVKDILDFSRFETLVPLLRIDWVPVAQLLQNAVRGLAAEAAARRVSLEIIQPAARWQVSIDYERFRQILANLIGNALKFTPPSGTIVVAARIIDDAAVEISVADNGVGIAPQDIDRVLEPFIQLANLNGRRVSGAGLGLPIAKQLTEAHGGTLRIASIVGNGTTVTVSLPTGTARLPTAES</sequence>
<dbReference type="Proteomes" id="UP000186308">
    <property type="component" value="Unassembled WGS sequence"/>
</dbReference>
<evidence type="ECO:0000256" key="6">
    <source>
        <dbReference type="ARBA" id="ARBA00023012"/>
    </source>
</evidence>
<dbReference type="FunFam" id="3.30.565.10:FF:000006">
    <property type="entry name" value="Sensor histidine kinase WalK"/>
    <property type="match status" value="1"/>
</dbReference>
<dbReference type="EC" id="2.7.13.3" evidence="2"/>
<keyword evidence="3" id="KW-0597">Phosphoprotein</keyword>
<keyword evidence="7" id="KW-0175">Coiled coil</keyword>
<organism evidence="9 10">
    <name type="scientific">Acidiphilium rubrum</name>
    <dbReference type="NCBI Taxonomy" id="526"/>
    <lineage>
        <taxon>Bacteria</taxon>
        <taxon>Pseudomonadati</taxon>
        <taxon>Pseudomonadota</taxon>
        <taxon>Alphaproteobacteria</taxon>
        <taxon>Acetobacterales</taxon>
        <taxon>Acidocellaceae</taxon>
        <taxon>Acidiphilium</taxon>
    </lineage>
</organism>
<dbReference type="PRINTS" id="PR00344">
    <property type="entry name" value="BCTRLSENSOR"/>
</dbReference>
<evidence type="ECO:0000256" key="1">
    <source>
        <dbReference type="ARBA" id="ARBA00000085"/>
    </source>
</evidence>
<dbReference type="OrthoDB" id="8477705at2"/>
<dbReference type="InterPro" id="IPR036097">
    <property type="entry name" value="HisK_dim/P_sf"/>
</dbReference>
<dbReference type="SMART" id="SM00387">
    <property type="entry name" value="HATPase_c"/>
    <property type="match status" value="1"/>
</dbReference>
<gene>
    <name evidence="9" type="ORF">SAMN05421828_10981</name>
</gene>
<dbReference type="SMART" id="SM00388">
    <property type="entry name" value="HisKA"/>
    <property type="match status" value="1"/>
</dbReference>
<dbReference type="InterPro" id="IPR050736">
    <property type="entry name" value="Sensor_HK_Regulatory"/>
</dbReference>
<keyword evidence="10" id="KW-1185">Reference proteome</keyword>
<dbReference type="InterPro" id="IPR003594">
    <property type="entry name" value="HATPase_dom"/>
</dbReference>
<evidence type="ECO:0000259" key="8">
    <source>
        <dbReference type="PROSITE" id="PS50109"/>
    </source>
</evidence>
<evidence type="ECO:0000256" key="5">
    <source>
        <dbReference type="ARBA" id="ARBA00022777"/>
    </source>
</evidence>
<evidence type="ECO:0000256" key="2">
    <source>
        <dbReference type="ARBA" id="ARBA00012438"/>
    </source>
</evidence>
<keyword evidence="5 9" id="KW-0418">Kinase</keyword>
<reference evidence="9 10" key="1">
    <citation type="submission" date="2017-01" db="EMBL/GenBank/DDBJ databases">
        <authorList>
            <person name="Varghese N."/>
            <person name="Submissions S."/>
        </authorList>
    </citation>
    <scope>NUCLEOTIDE SEQUENCE [LARGE SCALE GENOMIC DNA]</scope>
    <source>
        <strain evidence="9 10">ATCC 35905</strain>
    </source>
</reference>
<comment type="caution">
    <text evidence="9">The sequence shown here is derived from an EMBL/GenBank/DDBJ whole genome shotgun (WGS) entry which is preliminary data.</text>
</comment>
<evidence type="ECO:0000313" key="9">
    <source>
        <dbReference type="EMBL" id="SIQ78304.1"/>
    </source>
</evidence>
<dbReference type="Gene3D" id="1.10.287.130">
    <property type="match status" value="1"/>
</dbReference>
<accession>A0A8G2FLE8</accession>
<dbReference type="InterPro" id="IPR004358">
    <property type="entry name" value="Sig_transdc_His_kin-like_C"/>
</dbReference>
<dbReference type="InterPro" id="IPR005467">
    <property type="entry name" value="His_kinase_dom"/>
</dbReference>
<dbReference type="InterPro" id="IPR003661">
    <property type="entry name" value="HisK_dim/P_dom"/>
</dbReference>
<evidence type="ECO:0000256" key="4">
    <source>
        <dbReference type="ARBA" id="ARBA00022679"/>
    </source>
</evidence>
<dbReference type="Pfam" id="PF00512">
    <property type="entry name" value="HisKA"/>
    <property type="match status" value="1"/>
</dbReference>
<dbReference type="SUPFAM" id="SSF47384">
    <property type="entry name" value="Homodimeric domain of signal transducing histidine kinase"/>
    <property type="match status" value="1"/>
</dbReference>
<comment type="catalytic activity">
    <reaction evidence="1">
        <text>ATP + protein L-histidine = ADP + protein N-phospho-L-histidine.</text>
        <dbReference type="EC" id="2.7.13.3"/>
    </reaction>
</comment>
<dbReference type="AlphaFoldDB" id="A0A8G2FLE8"/>
<dbReference type="SUPFAM" id="SSF55874">
    <property type="entry name" value="ATPase domain of HSP90 chaperone/DNA topoisomerase II/histidine kinase"/>
    <property type="match status" value="1"/>
</dbReference>
<evidence type="ECO:0000313" key="10">
    <source>
        <dbReference type="Proteomes" id="UP000186308"/>
    </source>
</evidence>
<dbReference type="Pfam" id="PF02518">
    <property type="entry name" value="HATPase_c"/>
    <property type="match status" value="1"/>
</dbReference>
<feature type="coiled-coil region" evidence="7">
    <location>
        <begin position="3"/>
        <end position="37"/>
    </location>
</feature>
<evidence type="ECO:0000256" key="7">
    <source>
        <dbReference type="SAM" id="Coils"/>
    </source>
</evidence>
<dbReference type="InterPro" id="IPR036890">
    <property type="entry name" value="HATPase_C_sf"/>
</dbReference>
<dbReference type="PANTHER" id="PTHR43711:SF31">
    <property type="entry name" value="HISTIDINE KINASE"/>
    <property type="match status" value="1"/>
</dbReference>
<dbReference type="RefSeq" id="WP_051657213.1">
    <property type="nucleotide sequence ID" value="NZ_FTNE01000009.1"/>
</dbReference>
<dbReference type="EMBL" id="FTNE01000009">
    <property type="protein sequence ID" value="SIQ78304.1"/>
    <property type="molecule type" value="Genomic_DNA"/>
</dbReference>
<name>A0A8G2FLE8_ACIRU</name>
<dbReference type="PROSITE" id="PS50109">
    <property type="entry name" value="HIS_KIN"/>
    <property type="match status" value="1"/>
</dbReference>
<dbReference type="GO" id="GO:0000155">
    <property type="term" value="F:phosphorelay sensor kinase activity"/>
    <property type="evidence" value="ECO:0007669"/>
    <property type="project" value="InterPro"/>
</dbReference>
<dbReference type="PANTHER" id="PTHR43711">
    <property type="entry name" value="TWO-COMPONENT HISTIDINE KINASE"/>
    <property type="match status" value="1"/>
</dbReference>
<keyword evidence="6" id="KW-0902">Two-component regulatory system</keyword>
<evidence type="ECO:0000256" key="3">
    <source>
        <dbReference type="ARBA" id="ARBA00022553"/>
    </source>
</evidence>